<dbReference type="InterPro" id="IPR000276">
    <property type="entry name" value="GPCR_Rhodpsn"/>
</dbReference>
<sequence>MDKGNGSAMTGFILQGFTDNPKMQLVLFTVFLLIYVITVLGNLGMILLICAKPQLHKPMYYFLGNLSFVDLCCASTIAPKMLIDLLSETKRISYSGCVTQVFLFAILADAECLLLAVMAYDRYVAICNPLLYPTVMSKKACQKIISIVYFTSLLDSMIQTSCIFQQSFCSSNVINHFFCDEPPLLILSCSNTYITEIVLFTTVGFGEAGSVSMILVSYVYILATILRMRSALGRHKAFSTCASHLTAVGIYHGTILFMYFRPNSSYSMDQDKWASMFYTVVIPMLNPLIYSLRNKEVKDAVPKSFGHIWIWIGGKMFYNNLHLRRGDI</sequence>
<dbReference type="GO" id="GO:0004984">
    <property type="term" value="F:olfactory receptor activity"/>
    <property type="evidence" value="ECO:0007669"/>
    <property type="project" value="InterPro"/>
</dbReference>
<gene>
    <name evidence="11" type="ORF">NXF25_001535</name>
</gene>
<dbReference type="AlphaFoldDB" id="A0AAW1C7H9"/>
<evidence type="ECO:0000313" key="12">
    <source>
        <dbReference type="Proteomes" id="UP001474421"/>
    </source>
</evidence>
<keyword evidence="7 8" id="KW-0807">Transducer</keyword>
<feature type="transmembrane region" description="Helical" evidence="9">
    <location>
        <begin position="60"/>
        <end position="78"/>
    </location>
</feature>
<dbReference type="Pfam" id="PF13853">
    <property type="entry name" value="7tm_4"/>
    <property type="match status" value="1"/>
</dbReference>
<evidence type="ECO:0000313" key="11">
    <source>
        <dbReference type="EMBL" id="KAK9410360.1"/>
    </source>
</evidence>
<feature type="transmembrane region" description="Helical" evidence="9">
    <location>
        <begin position="98"/>
        <end position="120"/>
    </location>
</feature>
<dbReference type="GO" id="GO:0004930">
    <property type="term" value="F:G protein-coupled receptor activity"/>
    <property type="evidence" value="ECO:0007669"/>
    <property type="project" value="UniProtKB-KW"/>
</dbReference>
<accession>A0AAW1C7H9</accession>
<feature type="transmembrane region" description="Helical" evidence="9">
    <location>
        <begin position="238"/>
        <end position="261"/>
    </location>
</feature>
<dbReference type="Proteomes" id="UP001474421">
    <property type="component" value="Unassembled WGS sequence"/>
</dbReference>
<evidence type="ECO:0000256" key="5">
    <source>
        <dbReference type="ARBA" id="ARBA00023136"/>
    </source>
</evidence>
<proteinExistence type="inferred from homology"/>
<evidence type="ECO:0000259" key="10">
    <source>
        <dbReference type="PROSITE" id="PS50262"/>
    </source>
</evidence>
<evidence type="ECO:0000256" key="8">
    <source>
        <dbReference type="RuleBase" id="RU000688"/>
    </source>
</evidence>
<keyword evidence="5 9" id="KW-0472">Membrane</keyword>
<comment type="similarity">
    <text evidence="8">Belongs to the G-protein coupled receptor 1 family.</text>
</comment>
<dbReference type="InterPro" id="IPR017452">
    <property type="entry name" value="GPCR_Rhodpsn_7TM"/>
</dbReference>
<dbReference type="PROSITE" id="PS00237">
    <property type="entry name" value="G_PROTEIN_RECEP_F1_1"/>
    <property type="match status" value="1"/>
</dbReference>
<evidence type="ECO:0000256" key="6">
    <source>
        <dbReference type="ARBA" id="ARBA00023170"/>
    </source>
</evidence>
<feature type="transmembrane region" description="Helical" evidence="9">
    <location>
        <begin position="25"/>
        <end position="48"/>
    </location>
</feature>
<feature type="transmembrane region" description="Helical" evidence="9">
    <location>
        <begin position="273"/>
        <end position="292"/>
    </location>
</feature>
<keyword evidence="6 8" id="KW-0675">Receptor</keyword>
<keyword evidence="2 8" id="KW-0812">Transmembrane</keyword>
<evidence type="ECO:0000256" key="3">
    <source>
        <dbReference type="ARBA" id="ARBA00022989"/>
    </source>
</evidence>
<comment type="subcellular location">
    <subcellularLocation>
        <location evidence="9">Cell membrane</location>
        <topology evidence="9">Multi-pass membrane protein</topology>
    </subcellularLocation>
    <subcellularLocation>
        <location evidence="1">Membrane</location>
        <topology evidence="1">Multi-pass membrane protein</topology>
    </subcellularLocation>
</comment>
<dbReference type="CDD" id="cd15410">
    <property type="entry name" value="7tmA_OR5D-like"/>
    <property type="match status" value="1"/>
</dbReference>
<protein>
    <recommendedName>
        <fullName evidence="9">Olfactory receptor</fullName>
    </recommendedName>
</protein>
<dbReference type="SUPFAM" id="SSF81321">
    <property type="entry name" value="Family A G protein-coupled receptor-like"/>
    <property type="match status" value="1"/>
</dbReference>
<evidence type="ECO:0000256" key="1">
    <source>
        <dbReference type="ARBA" id="ARBA00004141"/>
    </source>
</evidence>
<keyword evidence="9" id="KW-0716">Sensory transduction</keyword>
<name>A0AAW1C7H9_CROAD</name>
<keyword evidence="9" id="KW-0552">Olfaction</keyword>
<keyword evidence="9" id="KW-1003">Cell membrane</keyword>
<evidence type="ECO:0000256" key="4">
    <source>
        <dbReference type="ARBA" id="ARBA00023040"/>
    </source>
</evidence>
<feature type="domain" description="G-protein coupled receptors family 1 profile" evidence="10">
    <location>
        <begin position="41"/>
        <end position="290"/>
    </location>
</feature>
<organism evidence="11 12">
    <name type="scientific">Crotalus adamanteus</name>
    <name type="common">Eastern diamondback rattlesnake</name>
    <dbReference type="NCBI Taxonomy" id="8729"/>
    <lineage>
        <taxon>Eukaryota</taxon>
        <taxon>Metazoa</taxon>
        <taxon>Chordata</taxon>
        <taxon>Craniata</taxon>
        <taxon>Vertebrata</taxon>
        <taxon>Euteleostomi</taxon>
        <taxon>Lepidosauria</taxon>
        <taxon>Squamata</taxon>
        <taxon>Bifurcata</taxon>
        <taxon>Unidentata</taxon>
        <taxon>Episquamata</taxon>
        <taxon>Toxicofera</taxon>
        <taxon>Serpentes</taxon>
        <taxon>Colubroidea</taxon>
        <taxon>Viperidae</taxon>
        <taxon>Crotalinae</taxon>
        <taxon>Crotalus</taxon>
    </lineage>
</organism>
<dbReference type="EMBL" id="JAOTOJ010000001">
    <property type="protein sequence ID" value="KAK9410360.1"/>
    <property type="molecule type" value="Genomic_DNA"/>
</dbReference>
<feature type="transmembrane region" description="Helical" evidence="9">
    <location>
        <begin position="140"/>
        <end position="158"/>
    </location>
</feature>
<dbReference type="GO" id="GO:0005886">
    <property type="term" value="C:plasma membrane"/>
    <property type="evidence" value="ECO:0007669"/>
    <property type="project" value="UniProtKB-SubCell"/>
</dbReference>
<comment type="caution">
    <text evidence="11">The sequence shown here is derived from an EMBL/GenBank/DDBJ whole genome shotgun (WGS) entry which is preliminary data.</text>
</comment>
<dbReference type="PROSITE" id="PS50262">
    <property type="entry name" value="G_PROTEIN_RECEP_F1_2"/>
    <property type="match status" value="1"/>
</dbReference>
<dbReference type="PANTHER" id="PTHR48018">
    <property type="entry name" value="OLFACTORY RECEPTOR"/>
    <property type="match status" value="1"/>
</dbReference>
<dbReference type="FunFam" id="1.20.1070.10:FF:000003">
    <property type="entry name" value="Olfactory receptor"/>
    <property type="match status" value="1"/>
</dbReference>
<evidence type="ECO:0000256" key="7">
    <source>
        <dbReference type="ARBA" id="ARBA00023224"/>
    </source>
</evidence>
<feature type="transmembrane region" description="Helical" evidence="9">
    <location>
        <begin position="208"/>
        <end position="226"/>
    </location>
</feature>
<evidence type="ECO:0000256" key="9">
    <source>
        <dbReference type="RuleBase" id="RU363047"/>
    </source>
</evidence>
<keyword evidence="12" id="KW-1185">Reference proteome</keyword>
<dbReference type="PRINTS" id="PR00237">
    <property type="entry name" value="GPCRRHODOPSN"/>
</dbReference>
<dbReference type="PRINTS" id="PR00245">
    <property type="entry name" value="OLFACTORYR"/>
</dbReference>
<keyword evidence="4 8" id="KW-0297">G-protein coupled receptor</keyword>
<reference evidence="11 12" key="1">
    <citation type="journal article" date="2024" name="Proc. Natl. Acad. Sci. U.S.A.">
        <title>The genetic regulatory architecture and epigenomic basis for age-related changes in rattlesnake venom.</title>
        <authorList>
            <person name="Hogan M.P."/>
            <person name="Holding M.L."/>
            <person name="Nystrom G.S."/>
            <person name="Colston T.J."/>
            <person name="Bartlett D.A."/>
            <person name="Mason A.J."/>
            <person name="Ellsworth S.A."/>
            <person name="Rautsaw R.M."/>
            <person name="Lawrence K.C."/>
            <person name="Strickland J.L."/>
            <person name="He B."/>
            <person name="Fraser P."/>
            <person name="Margres M.J."/>
            <person name="Gilbert D.M."/>
            <person name="Gibbs H.L."/>
            <person name="Parkinson C.L."/>
            <person name="Rokyta D.R."/>
        </authorList>
    </citation>
    <scope>NUCLEOTIDE SEQUENCE [LARGE SCALE GENOMIC DNA]</scope>
    <source>
        <strain evidence="11">DRR0105</strain>
    </source>
</reference>
<dbReference type="Gene3D" id="1.20.1070.10">
    <property type="entry name" value="Rhodopsin 7-helix transmembrane proteins"/>
    <property type="match status" value="1"/>
</dbReference>
<dbReference type="InterPro" id="IPR000725">
    <property type="entry name" value="Olfact_rcpt"/>
</dbReference>
<evidence type="ECO:0000256" key="2">
    <source>
        <dbReference type="ARBA" id="ARBA00022692"/>
    </source>
</evidence>
<keyword evidence="3 9" id="KW-1133">Transmembrane helix</keyword>